<evidence type="ECO:0000259" key="5">
    <source>
        <dbReference type="PROSITE" id="PS50043"/>
    </source>
</evidence>
<dbReference type="InterPro" id="IPR016032">
    <property type="entry name" value="Sig_transdc_resp-reg_C-effctor"/>
</dbReference>
<dbReference type="InterPro" id="IPR000792">
    <property type="entry name" value="Tscrpt_reg_LuxR_C"/>
</dbReference>
<feature type="domain" description="HTH luxR-type" evidence="5">
    <location>
        <begin position="819"/>
        <end position="884"/>
    </location>
</feature>
<evidence type="ECO:0000256" key="2">
    <source>
        <dbReference type="ARBA" id="ARBA00023125"/>
    </source>
</evidence>
<dbReference type="PANTHER" id="PTHR44688:SF16">
    <property type="entry name" value="DNA-BINDING TRANSCRIPTIONAL ACTIVATOR DEVR_DOSR"/>
    <property type="match status" value="1"/>
</dbReference>
<dbReference type="PANTHER" id="PTHR44688">
    <property type="entry name" value="DNA-BINDING TRANSCRIPTIONAL ACTIVATOR DEVR_DOSR"/>
    <property type="match status" value="1"/>
</dbReference>
<keyword evidence="3" id="KW-0804">Transcription</keyword>
<evidence type="ECO:0000256" key="4">
    <source>
        <dbReference type="SAM" id="MobiDB-lite"/>
    </source>
</evidence>
<reference evidence="6 7" key="1">
    <citation type="submission" date="2018-09" db="EMBL/GenBank/DDBJ databases">
        <title>Comparative genomics of Leucobacter spp.</title>
        <authorList>
            <person name="Reis A.C."/>
            <person name="Kolvenbach B.A."/>
            <person name="Corvini P.F.X."/>
            <person name="Nunes O.C."/>
        </authorList>
    </citation>
    <scope>NUCLEOTIDE SEQUENCE [LARGE SCALE GENOMIC DNA]</scope>
    <source>
        <strain evidence="6 7">L-1</strain>
    </source>
</reference>
<keyword evidence="2" id="KW-0238">DNA-binding</keyword>
<dbReference type="InterPro" id="IPR027417">
    <property type="entry name" value="P-loop_NTPase"/>
</dbReference>
<evidence type="ECO:0000256" key="1">
    <source>
        <dbReference type="ARBA" id="ARBA00023015"/>
    </source>
</evidence>
<feature type="region of interest" description="Disordered" evidence="4">
    <location>
        <begin position="1"/>
        <end position="26"/>
    </location>
</feature>
<name>A0ABS1SSB2_9MICO</name>
<dbReference type="PROSITE" id="PS50043">
    <property type="entry name" value="HTH_LUXR_2"/>
    <property type="match status" value="1"/>
</dbReference>
<evidence type="ECO:0000256" key="3">
    <source>
        <dbReference type="ARBA" id="ARBA00023163"/>
    </source>
</evidence>
<dbReference type="SUPFAM" id="SSF46894">
    <property type="entry name" value="C-terminal effector domain of the bipartite response regulators"/>
    <property type="match status" value="1"/>
</dbReference>
<dbReference type="Proteomes" id="UP001646141">
    <property type="component" value="Unassembled WGS sequence"/>
</dbReference>
<comment type="caution">
    <text evidence="6">The sequence shown here is derived from an EMBL/GenBank/DDBJ whole genome shotgun (WGS) entry which is preliminary data.</text>
</comment>
<dbReference type="PROSITE" id="PS00622">
    <property type="entry name" value="HTH_LUXR_1"/>
    <property type="match status" value="1"/>
</dbReference>
<proteinExistence type="predicted"/>
<organism evidence="6 7">
    <name type="scientific">Leucobacter chromiireducens subsp. chromiireducens</name>
    <dbReference type="NCBI Taxonomy" id="660067"/>
    <lineage>
        <taxon>Bacteria</taxon>
        <taxon>Bacillati</taxon>
        <taxon>Actinomycetota</taxon>
        <taxon>Actinomycetes</taxon>
        <taxon>Micrococcales</taxon>
        <taxon>Microbacteriaceae</taxon>
        <taxon>Leucobacter</taxon>
    </lineage>
</organism>
<dbReference type="CDD" id="cd06170">
    <property type="entry name" value="LuxR_C_like"/>
    <property type="match status" value="1"/>
</dbReference>
<dbReference type="RefSeq" id="WP_202382489.1">
    <property type="nucleotide sequence ID" value="NZ_BAAAMA010000001.1"/>
</dbReference>
<keyword evidence="7" id="KW-1185">Reference proteome</keyword>
<gene>
    <name evidence="6" type="ORF">D3226_10555</name>
</gene>
<keyword evidence="1" id="KW-0805">Transcription regulation</keyword>
<dbReference type="SUPFAM" id="SSF52540">
    <property type="entry name" value="P-loop containing nucleoside triphosphate hydrolases"/>
    <property type="match status" value="1"/>
</dbReference>
<dbReference type="InterPro" id="IPR036388">
    <property type="entry name" value="WH-like_DNA-bd_sf"/>
</dbReference>
<dbReference type="Pfam" id="PF00196">
    <property type="entry name" value="GerE"/>
    <property type="match status" value="1"/>
</dbReference>
<protein>
    <submittedName>
        <fullName evidence="6">Helix-turn-helix transcriptional regulator</fullName>
    </submittedName>
</protein>
<sequence length="892" mass="95812">MGDARRPKRSTGHEAEGTARVAGLQDRQRAGIAAAVPERLARVVSALEPEGAVALLIGETGTGRQSLAEGAARLIAERAAGMMRTIELPDPPHAASGHTSVFAQHFGLALEGRTEAAEIAERVLSGVFAHPGTERAVLVASNADRYSPLDTRLLELLLHDPRVRGVVTARQLSSALERLGSGSPRQQISIAPLDREEAERYLCALLGVERVEAETLRGWLEVAAGSSYALAVLALSADSAGALKRSRGAAWTTVDVDRVPGDYAKAILSSCSVEEIAVLELLALAEPVTETGLLRSIDATLLAALFDRGLVVSRPHPEGLSLVTGHPLVAAMLRTGMSPVRRIQLNDQIFRVLSDGLGGVDPIYTPARLMRLVVFGVESGQHLPFAWLWAAFEQTVRGGDPWLVLNVARAVALHPDADPMQAGAGALRACRTARLIGDEGSLRPLLGIVGRLVEDRARTEGMTPMLRVRLATTLIEQDLRDEGDVDEALVKLDALESGVGEHEPAAIEAVRCSRVLALAYTGRLREAALAGPSDDVSADLKKEWIRSPARAMGGLILDQRGAIGRAALNAEHTRRLSRLGPRARPDVVDMQGFCWLLGHWVGGSAELARRVLDELAAEASADTHAEAHYSGLIEAGAVLIAVQEGRWADSAQSAERLLDRLERQDSYGIATLVQAAFGFALAVLGERDEAARALRASALGTRGIGEAAGGHRRILELRARQWLRDCDVVAAAERTVDWAREQGLELIEMQALHVVAYESRAVAPEALERARDLAQAIDPPLGEAYLAHIERIAAGTRETATETDEPEVRFLAELGVWLPLPPAAELTAREREVALLASLGHSSRFIAERLHISARTVETHLSNVFGKLGVENRDELRVWAARDRASAVRTDA</sequence>
<evidence type="ECO:0000313" key="7">
    <source>
        <dbReference type="Proteomes" id="UP001646141"/>
    </source>
</evidence>
<feature type="compositionally biased region" description="Basic residues" evidence="4">
    <location>
        <begin position="1"/>
        <end position="10"/>
    </location>
</feature>
<dbReference type="EMBL" id="QYAD01000003">
    <property type="protein sequence ID" value="MBL3690394.1"/>
    <property type="molecule type" value="Genomic_DNA"/>
</dbReference>
<evidence type="ECO:0000313" key="6">
    <source>
        <dbReference type="EMBL" id="MBL3690394.1"/>
    </source>
</evidence>
<dbReference type="PRINTS" id="PR00038">
    <property type="entry name" value="HTHLUXR"/>
</dbReference>
<dbReference type="SMART" id="SM00421">
    <property type="entry name" value="HTH_LUXR"/>
    <property type="match status" value="1"/>
</dbReference>
<accession>A0ABS1SSB2</accession>
<dbReference type="Gene3D" id="1.10.10.10">
    <property type="entry name" value="Winged helix-like DNA-binding domain superfamily/Winged helix DNA-binding domain"/>
    <property type="match status" value="1"/>
</dbReference>